<dbReference type="InterPro" id="IPR016167">
    <property type="entry name" value="FAD-bd_PCMH_sub1"/>
</dbReference>
<comment type="caution">
    <text evidence="3">The sequence shown here is derived from an EMBL/GenBank/DDBJ whole genome shotgun (WGS) entry which is preliminary data.</text>
</comment>
<dbReference type="PROSITE" id="PS51387">
    <property type="entry name" value="FAD_PCMH"/>
    <property type="match status" value="1"/>
</dbReference>
<proteinExistence type="predicted"/>
<dbReference type="GO" id="GO:0071949">
    <property type="term" value="F:FAD binding"/>
    <property type="evidence" value="ECO:0007669"/>
    <property type="project" value="InterPro"/>
</dbReference>
<dbReference type="InterPro" id="IPR010031">
    <property type="entry name" value="FAD_lactone_oxidase-like"/>
</dbReference>
<reference evidence="3 4" key="1">
    <citation type="submission" date="2020-05" db="EMBL/GenBank/DDBJ databases">
        <title>MicrobeNet Type strains.</title>
        <authorList>
            <person name="Nicholson A.C."/>
        </authorList>
    </citation>
    <scope>NUCLEOTIDE SEQUENCE [LARGE SCALE GENOMIC DNA]</scope>
    <source>
        <strain evidence="3 4">JCM 14282</strain>
    </source>
</reference>
<keyword evidence="4" id="KW-1185">Reference proteome</keyword>
<dbReference type="RefSeq" id="WP_167036436.1">
    <property type="nucleotide sequence ID" value="NZ_BAAANA010000001.1"/>
</dbReference>
<dbReference type="InterPro" id="IPR016166">
    <property type="entry name" value="FAD-bd_PCMH"/>
</dbReference>
<dbReference type="Gene3D" id="3.30.43.10">
    <property type="entry name" value="Uridine Diphospho-n-acetylenolpyruvylglucosamine Reductase, domain 2"/>
    <property type="match status" value="1"/>
</dbReference>
<name>A0A7Y2M2F2_9MICO</name>
<evidence type="ECO:0000313" key="3">
    <source>
        <dbReference type="EMBL" id="NNH04952.1"/>
    </source>
</evidence>
<accession>A0A7Y2M2F2</accession>
<dbReference type="EMBL" id="JABEMB010000027">
    <property type="protein sequence ID" value="NNH04952.1"/>
    <property type="molecule type" value="Genomic_DNA"/>
</dbReference>
<evidence type="ECO:0000313" key="4">
    <source>
        <dbReference type="Proteomes" id="UP000543598"/>
    </source>
</evidence>
<gene>
    <name evidence="3" type="ORF">HLA99_13960</name>
</gene>
<dbReference type="InterPro" id="IPR007173">
    <property type="entry name" value="ALO_C"/>
</dbReference>
<dbReference type="GO" id="GO:0016020">
    <property type="term" value="C:membrane"/>
    <property type="evidence" value="ECO:0007669"/>
    <property type="project" value="InterPro"/>
</dbReference>
<keyword evidence="1" id="KW-0560">Oxidoreductase</keyword>
<dbReference type="Gene3D" id="3.30.70.2520">
    <property type="match status" value="1"/>
</dbReference>
<evidence type="ECO:0000256" key="1">
    <source>
        <dbReference type="ARBA" id="ARBA00023002"/>
    </source>
</evidence>
<dbReference type="SUPFAM" id="SSF56176">
    <property type="entry name" value="FAD-binding/transporter-associated domain-like"/>
    <property type="match status" value="1"/>
</dbReference>
<feature type="domain" description="FAD-binding PCMH-type" evidence="2">
    <location>
        <begin position="16"/>
        <end position="180"/>
    </location>
</feature>
<dbReference type="PIRSF" id="PIRSF000136">
    <property type="entry name" value="LGO_GLO"/>
    <property type="match status" value="1"/>
</dbReference>
<organism evidence="3 4">
    <name type="scientific">Microbacterium ulmi</name>
    <dbReference type="NCBI Taxonomy" id="179095"/>
    <lineage>
        <taxon>Bacteria</taxon>
        <taxon>Bacillati</taxon>
        <taxon>Actinomycetota</taxon>
        <taxon>Actinomycetes</taxon>
        <taxon>Micrococcales</taxon>
        <taxon>Microbacteriaceae</taxon>
        <taxon>Microbacterium</taxon>
    </lineage>
</organism>
<dbReference type="Gene3D" id="3.30.70.2530">
    <property type="match status" value="1"/>
</dbReference>
<dbReference type="InterPro" id="IPR006094">
    <property type="entry name" value="Oxid_FAD_bind_N"/>
</dbReference>
<dbReference type="InterPro" id="IPR016171">
    <property type="entry name" value="Vanillyl_alc_oxidase_C-sub2"/>
</dbReference>
<dbReference type="PANTHER" id="PTHR43762">
    <property type="entry name" value="L-GULONOLACTONE OXIDASE"/>
    <property type="match status" value="1"/>
</dbReference>
<dbReference type="Proteomes" id="UP000543598">
    <property type="component" value="Unassembled WGS sequence"/>
</dbReference>
<protein>
    <submittedName>
        <fullName evidence="3">FAD-binding protein</fullName>
    </submittedName>
</protein>
<dbReference type="InterPro" id="IPR036318">
    <property type="entry name" value="FAD-bd_PCMH-like_sf"/>
</dbReference>
<dbReference type="GO" id="GO:0080049">
    <property type="term" value="F:L-gulono-1,4-lactone dehydrogenase activity"/>
    <property type="evidence" value="ECO:0007669"/>
    <property type="project" value="TreeGrafter"/>
</dbReference>
<dbReference type="Gene3D" id="3.30.465.10">
    <property type="match status" value="1"/>
</dbReference>
<sequence>MTVTSPAVQSNWAGNVVYQAQRVAAPASVEELADLVRGADAIKALGARHCFNTIADTDGIHVSTRALPSEIEIDAERAVVRTGSGIRYGDLASELHGRGWALANLASLPHISIAGAIATGTHGSGDRVGSLASAVTGLELVTADGDLVTVRRGEAGFEGHVVSLGALGIVTAVELDILPTFEVAQTVYEDLPLDAVLADLDAVTSLAYSTSMFTTWQDPDVVDQLWLKRRADAPGAAPADVLGARPATEKRHPLRGVSAEFCTDQLGEPGPWLARLPHFKLEFTPSNGEELQSEYLVPRRHAVEAITAIRSIAAEIAPLVQVCELRTIAGDGLWLSAAFETDALGIHFTWVKDQPAVEALLPTIEAALEPFAARPHWGKLFDARGARERMPRLYPLWGEFATLRERLDPRGVFRNGFLASLGL</sequence>
<dbReference type="GO" id="GO:0003885">
    <property type="term" value="F:D-arabinono-1,4-lactone oxidase activity"/>
    <property type="evidence" value="ECO:0007669"/>
    <property type="project" value="InterPro"/>
</dbReference>
<dbReference type="Pfam" id="PF04030">
    <property type="entry name" value="ALO"/>
    <property type="match status" value="1"/>
</dbReference>
<dbReference type="Pfam" id="PF01565">
    <property type="entry name" value="FAD_binding_4"/>
    <property type="match status" value="1"/>
</dbReference>
<dbReference type="InterPro" id="IPR016169">
    <property type="entry name" value="FAD-bd_PCMH_sub2"/>
</dbReference>
<dbReference type="PANTHER" id="PTHR43762:SF1">
    <property type="entry name" value="D-ARABINONO-1,4-LACTONE OXIDASE"/>
    <property type="match status" value="1"/>
</dbReference>
<evidence type="ECO:0000259" key="2">
    <source>
        <dbReference type="PROSITE" id="PS51387"/>
    </source>
</evidence>
<dbReference type="Gene3D" id="1.10.45.10">
    <property type="entry name" value="Vanillyl-alcohol Oxidase, Chain A, domain 4"/>
    <property type="match status" value="1"/>
</dbReference>
<dbReference type="AlphaFoldDB" id="A0A7Y2M2F2"/>